<evidence type="ECO:0000256" key="5">
    <source>
        <dbReference type="ARBA" id="ARBA00023136"/>
    </source>
</evidence>
<accession>A0A8H5GRU6</accession>
<evidence type="ECO:0000256" key="4">
    <source>
        <dbReference type="ARBA" id="ARBA00022989"/>
    </source>
</evidence>
<evidence type="ECO:0000256" key="6">
    <source>
        <dbReference type="SAM" id="MobiDB-lite"/>
    </source>
</evidence>
<dbReference type="InterPro" id="IPR036259">
    <property type="entry name" value="MFS_trans_sf"/>
</dbReference>
<dbReference type="OrthoDB" id="2985014at2759"/>
<evidence type="ECO:0000313" key="9">
    <source>
        <dbReference type="Proteomes" id="UP000559256"/>
    </source>
</evidence>
<dbReference type="GO" id="GO:0016020">
    <property type="term" value="C:membrane"/>
    <property type="evidence" value="ECO:0007669"/>
    <property type="project" value="UniProtKB-SubCell"/>
</dbReference>
<dbReference type="PANTHER" id="PTHR43791">
    <property type="entry name" value="PERMEASE-RELATED"/>
    <property type="match status" value="1"/>
</dbReference>
<feature type="transmembrane region" description="Helical" evidence="7">
    <location>
        <begin position="129"/>
        <end position="148"/>
    </location>
</feature>
<evidence type="ECO:0000313" key="8">
    <source>
        <dbReference type="EMBL" id="KAF5369854.1"/>
    </source>
</evidence>
<evidence type="ECO:0000256" key="1">
    <source>
        <dbReference type="ARBA" id="ARBA00004141"/>
    </source>
</evidence>
<name>A0A8H5GRU6_9AGAR</name>
<feature type="transmembrane region" description="Helical" evidence="7">
    <location>
        <begin position="86"/>
        <end position="109"/>
    </location>
</feature>
<organism evidence="8 9">
    <name type="scientific">Tetrapyrgos nigripes</name>
    <dbReference type="NCBI Taxonomy" id="182062"/>
    <lineage>
        <taxon>Eukaryota</taxon>
        <taxon>Fungi</taxon>
        <taxon>Dikarya</taxon>
        <taxon>Basidiomycota</taxon>
        <taxon>Agaricomycotina</taxon>
        <taxon>Agaricomycetes</taxon>
        <taxon>Agaricomycetidae</taxon>
        <taxon>Agaricales</taxon>
        <taxon>Marasmiineae</taxon>
        <taxon>Marasmiaceae</taxon>
        <taxon>Tetrapyrgos</taxon>
    </lineage>
</organism>
<feature type="transmembrane region" description="Helical" evidence="7">
    <location>
        <begin position="265"/>
        <end position="285"/>
    </location>
</feature>
<feature type="transmembrane region" description="Helical" evidence="7">
    <location>
        <begin position="297"/>
        <end position="317"/>
    </location>
</feature>
<feature type="transmembrane region" description="Helical" evidence="7">
    <location>
        <begin position="329"/>
        <end position="349"/>
    </location>
</feature>
<dbReference type="EMBL" id="JAACJM010000012">
    <property type="protein sequence ID" value="KAF5369854.1"/>
    <property type="molecule type" value="Genomic_DNA"/>
</dbReference>
<keyword evidence="2" id="KW-0813">Transport</keyword>
<protein>
    <recommendedName>
        <fullName evidence="10">MFS general substrate transporter</fullName>
    </recommendedName>
</protein>
<evidence type="ECO:0000256" key="7">
    <source>
        <dbReference type="SAM" id="Phobius"/>
    </source>
</evidence>
<evidence type="ECO:0000256" key="2">
    <source>
        <dbReference type="ARBA" id="ARBA00022448"/>
    </source>
</evidence>
<sequence>MRNSEDDLKVDIQARQTPTPHPDDKFGGHEARLALERKLLWKIDLRMSILIVIYVLNYLDRNNIGAARLKGFEKDLKLQGQEFPTLLSILYVGYIIMQIPSNMFLNWIGKPSLYLPFCMILRRRITHEILPWIPAFFPGALFLLSKWYKREEIGVRTAILYCGNLTSNAFGALIASGILSGMDGTLGHAAWRWLFYIEGALTVFVAICAVFILPDFPATTRWLSEEERELAMLRMEEDALVGDQGETETGGRFTGLLLAITDWRVWWLSFALTAQVVALSFNAYFPTLSATMGFSSTVSLLLCAPPFAFAALAAFYLSRHSDKTGERFYHIISSFLLGIIGFVIAISTMNTAARYVSLFLMAQSYAGFVVLYAWMSNSFPRPPSKRAVAIALINAFSQLGNVAGSYVFPSMWGPTYRNSYAICISTSGVAIIMCWIFRLHLQNLNAKLDREEEEKGIKQKGFRYLL</sequence>
<feature type="transmembrane region" description="Helical" evidence="7">
    <location>
        <begin position="355"/>
        <end position="375"/>
    </location>
</feature>
<dbReference type="FunFam" id="1.20.1250.20:FF:000013">
    <property type="entry name" value="MFS general substrate transporter"/>
    <property type="match status" value="1"/>
</dbReference>
<dbReference type="Gene3D" id="1.20.1250.20">
    <property type="entry name" value="MFS general substrate transporter like domains"/>
    <property type="match status" value="3"/>
</dbReference>
<reference evidence="8 9" key="1">
    <citation type="journal article" date="2020" name="ISME J.">
        <title>Uncovering the hidden diversity of litter-decomposition mechanisms in mushroom-forming fungi.</title>
        <authorList>
            <person name="Floudas D."/>
            <person name="Bentzer J."/>
            <person name="Ahren D."/>
            <person name="Johansson T."/>
            <person name="Persson P."/>
            <person name="Tunlid A."/>
        </authorList>
    </citation>
    <scope>NUCLEOTIDE SEQUENCE [LARGE SCALE GENOMIC DNA]</scope>
    <source>
        <strain evidence="8 9">CBS 291.85</strain>
    </source>
</reference>
<dbReference type="PANTHER" id="PTHR43791:SF6">
    <property type="entry name" value="TRANSPORTER, PUTATIVE (AFU_ORTHOLOGUE AFUA_1G16690)-RELATED"/>
    <property type="match status" value="1"/>
</dbReference>
<dbReference type="InterPro" id="IPR011701">
    <property type="entry name" value="MFS"/>
</dbReference>
<dbReference type="AlphaFoldDB" id="A0A8H5GRU6"/>
<dbReference type="Proteomes" id="UP000559256">
    <property type="component" value="Unassembled WGS sequence"/>
</dbReference>
<keyword evidence="4 7" id="KW-1133">Transmembrane helix</keyword>
<feature type="transmembrane region" description="Helical" evidence="7">
    <location>
        <begin position="387"/>
        <end position="407"/>
    </location>
</feature>
<feature type="transmembrane region" description="Helical" evidence="7">
    <location>
        <begin position="193"/>
        <end position="213"/>
    </location>
</feature>
<dbReference type="GO" id="GO:0022857">
    <property type="term" value="F:transmembrane transporter activity"/>
    <property type="evidence" value="ECO:0007669"/>
    <property type="project" value="InterPro"/>
</dbReference>
<gene>
    <name evidence="8" type="ORF">D9758_001098</name>
</gene>
<proteinExistence type="predicted"/>
<feature type="region of interest" description="Disordered" evidence="6">
    <location>
        <begin position="1"/>
        <end position="27"/>
    </location>
</feature>
<feature type="transmembrane region" description="Helical" evidence="7">
    <location>
        <begin position="419"/>
        <end position="441"/>
    </location>
</feature>
<keyword evidence="9" id="KW-1185">Reference proteome</keyword>
<feature type="transmembrane region" description="Helical" evidence="7">
    <location>
        <begin position="160"/>
        <end position="181"/>
    </location>
</feature>
<comment type="caution">
    <text evidence="8">The sequence shown here is derived from an EMBL/GenBank/DDBJ whole genome shotgun (WGS) entry which is preliminary data.</text>
</comment>
<feature type="compositionally biased region" description="Basic and acidic residues" evidence="6">
    <location>
        <begin position="1"/>
        <end position="12"/>
    </location>
</feature>
<evidence type="ECO:0008006" key="10">
    <source>
        <dbReference type="Google" id="ProtNLM"/>
    </source>
</evidence>
<keyword evidence="5 7" id="KW-0472">Membrane</keyword>
<dbReference type="Pfam" id="PF07690">
    <property type="entry name" value="MFS_1"/>
    <property type="match status" value="1"/>
</dbReference>
<dbReference type="SUPFAM" id="SSF103473">
    <property type="entry name" value="MFS general substrate transporter"/>
    <property type="match status" value="1"/>
</dbReference>
<comment type="subcellular location">
    <subcellularLocation>
        <location evidence="1">Membrane</location>
        <topology evidence="1">Multi-pass membrane protein</topology>
    </subcellularLocation>
</comment>
<evidence type="ECO:0000256" key="3">
    <source>
        <dbReference type="ARBA" id="ARBA00022692"/>
    </source>
</evidence>
<keyword evidence="3 7" id="KW-0812">Transmembrane</keyword>